<evidence type="ECO:0000256" key="1">
    <source>
        <dbReference type="SAM" id="MobiDB-lite"/>
    </source>
</evidence>
<dbReference type="Proteomes" id="UP001054902">
    <property type="component" value="Unassembled WGS sequence"/>
</dbReference>
<name>A0AAD3DDF3_9STRA</name>
<sequence length="221" mass="24318">MSVSSIVLKLVIPALALISVGLQFSSLNAGCDIFRIHFKALNDNDIYFNNDPWVGLGLSYHQTFLGKNTQFWNHDSTCVKYDELEFEMFKEGNLSSIESLNKAGMVITMIAAIFAIVRACCFVTRAQLPSEKVKECSLGKDGGKIKAAIALNGIIVFMATAIALFNLASILKSTTNTDYVENSMKETLSRNNGSSLRSMRQNDDDDDATVSTDYPTDVEDN</sequence>
<evidence type="ECO:0000313" key="4">
    <source>
        <dbReference type="EMBL" id="GFH61266.1"/>
    </source>
</evidence>
<feature type="signal peptide" evidence="3">
    <location>
        <begin position="1"/>
        <end position="16"/>
    </location>
</feature>
<evidence type="ECO:0000256" key="3">
    <source>
        <dbReference type="SAM" id="SignalP"/>
    </source>
</evidence>
<feature type="region of interest" description="Disordered" evidence="1">
    <location>
        <begin position="189"/>
        <end position="221"/>
    </location>
</feature>
<proteinExistence type="predicted"/>
<accession>A0AAD3DDF3</accession>
<evidence type="ECO:0000256" key="2">
    <source>
        <dbReference type="SAM" id="Phobius"/>
    </source>
</evidence>
<dbReference type="AlphaFoldDB" id="A0AAD3DDF3"/>
<comment type="caution">
    <text evidence="4">The sequence shown here is derived from an EMBL/GenBank/DDBJ whole genome shotgun (WGS) entry which is preliminary data.</text>
</comment>
<protein>
    <submittedName>
        <fullName evidence="4">Uncharacterized protein</fullName>
    </submittedName>
</protein>
<keyword evidence="3" id="KW-0732">Signal</keyword>
<reference evidence="4 5" key="1">
    <citation type="journal article" date="2021" name="Sci. Rep.">
        <title>The genome of the diatom Chaetoceros tenuissimus carries an ancient integrated fragment of an extant virus.</title>
        <authorList>
            <person name="Hongo Y."/>
            <person name="Kimura K."/>
            <person name="Takaki Y."/>
            <person name="Yoshida Y."/>
            <person name="Baba S."/>
            <person name="Kobayashi G."/>
            <person name="Nagasaki K."/>
            <person name="Hano T."/>
            <person name="Tomaru Y."/>
        </authorList>
    </citation>
    <scope>NUCLEOTIDE SEQUENCE [LARGE SCALE GENOMIC DNA]</scope>
    <source>
        <strain evidence="4 5">NIES-3715</strain>
    </source>
</reference>
<keyword evidence="2" id="KW-1133">Transmembrane helix</keyword>
<keyword evidence="5" id="KW-1185">Reference proteome</keyword>
<feature type="transmembrane region" description="Helical" evidence="2">
    <location>
        <begin position="145"/>
        <end position="168"/>
    </location>
</feature>
<feature type="transmembrane region" description="Helical" evidence="2">
    <location>
        <begin position="103"/>
        <end position="124"/>
    </location>
</feature>
<keyword evidence="2" id="KW-0472">Membrane</keyword>
<keyword evidence="2" id="KW-0812">Transmembrane</keyword>
<organism evidence="4 5">
    <name type="scientific">Chaetoceros tenuissimus</name>
    <dbReference type="NCBI Taxonomy" id="426638"/>
    <lineage>
        <taxon>Eukaryota</taxon>
        <taxon>Sar</taxon>
        <taxon>Stramenopiles</taxon>
        <taxon>Ochrophyta</taxon>
        <taxon>Bacillariophyta</taxon>
        <taxon>Coscinodiscophyceae</taxon>
        <taxon>Chaetocerotophycidae</taxon>
        <taxon>Chaetocerotales</taxon>
        <taxon>Chaetocerotaceae</taxon>
        <taxon>Chaetoceros</taxon>
    </lineage>
</organism>
<evidence type="ECO:0000313" key="5">
    <source>
        <dbReference type="Proteomes" id="UP001054902"/>
    </source>
</evidence>
<dbReference type="EMBL" id="BLLK01000074">
    <property type="protein sequence ID" value="GFH61266.1"/>
    <property type="molecule type" value="Genomic_DNA"/>
</dbReference>
<feature type="compositionally biased region" description="Polar residues" evidence="1">
    <location>
        <begin position="189"/>
        <end position="199"/>
    </location>
</feature>
<gene>
    <name evidence="4" type="ORF">CTEN210_17742</name>
</gene>
<feature type="chain" id="PRO_5042110747" evidence="3">
    <location>
        <begin position="17"/>
        <end position="221"/>
    </location>
</feature>